<keyword evidence="2 3" id="KW-0539">Nucleus</keyword>
<dbReference type="SMART" id="SM00389">
    <property type="entry name" value="HOX"/>
    <property type="match status" value="1"/>
</dbReference>
<evidence type="ECO:0000256" key="2">
    <source>
        <dbReference type="PROSITE-ProRule" id="PRU00108"/>
    </source>
</evidence>
<dbReference type="InterPro" id="IPR050848">
    <property type="entry name" value="Homeobox_TF"/>
</dbReference>
<dbReference type="Proteomes" id="UP000275408">
    <property type="component" value="Unassembled WGS sequence"/>
</dbReference>
<dbReference type="InterPro" id="IPR009057">
    <property type="entry name" value="Homeodomain-like_sf"/>
</dbReference>
<dbReference type="Gene3D" id="1.10.10.60">
    <property type="entry name" value="Homeodomain-like"/>
    <property type="match status" value="1"/>
</dbReference>
<dbReference type="PROSITE" id="PS50071">
    <property type="entry name" value="HOMEOBOX_2"/>
    <property type="match status" value="1"/>
</dbReference>
<dbReference type="GO" id="GO:0005634">
    <property type="term" value="C:nucleus"/>
    <property type="evidence" value="ECO:0007669"/>
    <property type="project" value="UniProtKB-SubCell"/>
</dbReference>
<reference evidence="5 6" key="1">
    <citation type="journal article" date="2018" name="Sci. Rep.">
        <title>Comparative analysis of the Pocillopora damicornis genome highlights role of immune system in coral evolution.</title>
        <authorList>
            <person name="Cunning R."/>
            <person name="Bay R.A."/>
            <person name="Gillette P."/>
            <person name="Baker A.C."/>
            <person name="Traylor-Knowles N."/>
        </authorList>
    </citation>
    <scope>NUCLEOTIDE SEQUENCE [LARGE SCALE GENOMIC DNA]</scope>
    <source>
        <strain evidence="5">RSMAS</strain>
        <tissue evidence="5">Whole animal</tissue>
    </source>
</reference>
<dbReference type="EMBL" id="RCHS01002222">
    <property type="protein sequence ID" value="RMX48921.1"/>
    <property type="molecule type" value="Genomic_DNA"/>
</dbReference>
<accession>A0A3M6U5P7</accession>
<evidence type="ECO:0000256" key="3">
    <source>
        <dbReference type="RuleBase" id="RU000682"/>
    </source>
</evidence>
<feature type="domain" description="Homeobox" evidence="4">
    <location>
        <begin position="90"/>
        <end position="150"/>
    </location>
</feature>
<proteinExistence type="predicted"/>
<dbReference type="InterPro" id="IPR001356">
    <property type="entry name" value="HD"/>
</dbReference>
<evidence type="ECO:0000313" key="6">
    <source>
        <dbReference type="Proteomes" id="UP000275408"/>
    </source>
</evidence>
<organism evidence="5 6">
    <name type="scientific">Pocillopora damicornis</name>
    <name type="common">Cauliflower coral</name>
    <name type="synonym">Millepora damicornis</name>
    <dbReference type="NCBI Taxonomy" id="46731"/>
    <lineage>
        <taxon>Eukaryota</taxon>
        <taxon>Metazoa</taxon>
        <taxon>Cnidaria</taxon>
        <taxon>Anthozoa</taxon>
        <taxon>Hexacorallia</taxon>
        <taxon>Scleractinia</taxon>
        <taxon>Astrocoeniina</taxon>
        <taxon>Pocilloporidae</taxon>
        <taxon>Pocillopora</taxon>
    </lineage>
</organism>
<dbReference type="GO" id="GO:0003677">
    <property type="term" value="F:DNA binding"/>
    <property type="evidence" value="ECO:0007669"/>
    <property type="project" value="UniProtKB-UniRule"/>
</dbReference>
<keyword evidence="2 3" id="KW-0371">Homeobox</keyword>
<dbReference type="PANTHER" id="PTHR24333:SF5">
    <property type="entry name" value="VENT HOMEOBOX"/>
    <property type="match status" value="1"/>
</dbReference>
<dbReference type="PANTHER" id="PTHR24333">
    <property type="entry name" value="HOMEO BOX HB9 LIKE A-RELATED"/>
    <property type="match status" value="1"/>
</dbReference>
<comment type="subcellular location">
    <subcellularLocation>
        <location evidence="1 2 3">Nucleus</location>
    </subcellularLocation>
</comment>
<sequence>MSLPQVKSAENRNRLSAFKPVYSKKQMSFALVAVQSGYNFHARGCNRQKSPLSALEDFVANYFTEESVLEADRVLLSKSRSFNPRLTKRSTNSTKKFVFSEVQIMTLEDSFNFKQYLSPPSRKWLANLLGVSKRQVVTWFQNRRAKERKRAGIKLPKHGKKIKEIGGYYSAQLLDTKFLEDATCHACSIINDGKKEVVSSCESPPSIATAVREKKKPYTSIVSHLYFLRGVNKMKKSLALTVLSNSLVSTIF</sequence>
<keyword evidence="6" id="KW-1185">Reference proteome</keyword>
<comment type="caution">
    <text evidence="5">The sequence shown here is derived from an EMBL/GenBank/DDBJ whole genome shotgun (WGS) entry which is preliminary data.</text>
</comment>
<keyword evidence="2 3" id="KW-0238">DNA-binding</keyword>
<dbReference type="Pfam" id="PF00046">
    <property type="entry name" value="Homeodomain"/>
    <property type="match status" value="1"/>
</dbReference>
<protein>
    <recommendedName>
        <fullName evidence="4">Homeobox domain-containing protein</fullName>
    </recommendedName>
</protein>
<evidence type="ECO:0000313" key="5">
    <source>
        <dbReference type="EMBL" id="RMX48921.1"/>
    </source>
</evidence>
<gene>
    <name evidence="5" type="ORF">pdam_00008317</name>
</gene>
<evidence type="ECO:0000256" key="1">
    <source>
        <dbReference type="ARBA" id="ARBA00004123"/>
    </source>
</evidence>
<dbReference type="SUPFAM" id="SSF46689">
    <property type="entry name" value="Homeodomain-like"/>
    <property type="match status" value="1"/>
</dbReference>
<evidence type="ECO:0000259" key="4">
    <source>
        <dbReference type="PROSITE" id="PS50071"/>
    </source>
</evidence>
<feature type="DNA-binding region" description="Homeobox" evidence="2">
    <location>
        <begin position="92"/>
        <end position="151"/>
    </location>
</feature>
<dbReference type="CDD" id="cd00086">
    <property type="entry name" value="homeodomain"/>
    <property type="match status" value="1"/>
</dbReference>
<dbReference type="AlphaFoldDB" id="A0A3M6U5P7"/>
<name>A0A3M6U5P7_POCDA</name>